<comment type="caution">
    <text evidence="2">The sequence shown here is derived from an EMBL/GenBank/DDBJ whole genome shotgun (WGS) entry which is preliminary data.</text>
</comment>
<evidence type="ECO:0000313" key="2">
    <source>
        <dbReference type="EMBL" id="CAH2267776.1"/>
    </source>
</evidence>
<dbReference type="Proteomes" id="UP000838756">
    <property type="component" value="Unassembled WGS sequence"/>
</dbReference>
<dbReference type="PANTHER" id="PTHR22455">
    <property type="entry name" value="CILIA- AND FLAGELLA-ASSOCIATED PROTEIN 91"/>
    <property type="match status" value="1"/>
</dbReference>
<proteinExistence type="predicted"/>
<name>A0A8S4SEY6_9NEOP</name>
<dbReference type="PANTHER" id="PTHR22455:SF10">
    <property type="entry name" value="CILIA- AND FLAGELLA-ASSOCIATED PROTEIN 91"/>
    <property type="match status" value="1"/>
</dbReference>
<keyword evidence="1" id="KW-0175">Coiled coil</keyword>
<feature type="non-terminal residue" evidence="2">
    <location>
        <position position="1"/>
    </location>
</feature>
<dbReference type="OrthoDB" id="567787at2759"/>
<reference evidence="2" key="1">
    <citation type="submission" date="2022-03" db="EMBL/GenBank/DDBJ databases">
        <authorList>
            <person name="Lindestad O."/>
        </authorList>
    </citation>
    <scope>NUCLEOTIDE SEQUENCE</scope>
</reference>
<protein>
    <submittedName>
        <fullName evidence="2">Jg426 protein</fullName>
    </submittedName>
</protein>
<keyword evidence="3" id="KW-1185">Reference proteome</keyword>
<evidence type="ECO:0000313" key="3">
    <source>
        <dbReference type="Proteomes" id="UP000838756"/>
    </source>
</evidence>
<feature type="coiled-coil region" evidence="1">
    <location>
        <begin position="271"/>
        <end position="331"/>
    </location>
</feature>
<organism evidence="2 3">
    <name type="scientific">Pararge aegeria aegeria</name>
    <dbReference type="NCBI Taxonomy" id="348720"/>
    <lineage>
        <taxon>Eukaryota</taxon>
        <taxon>Metazoa</taxon>
        <taxon>Ecdysozoa</taxon>
        <taxon>Arthropoda</taxon>
        <taxon>Hexapoda</taxon>
        <taxon>Insecta</taxon>
        <taxon>Pterygota</taxon>
        <taxon>Neoptera</taxon>
        <taxon>Endopterygota</taxon>
        <taxon>Lepidoptera</taxon>
        <taxon>Glossata</taxon>
        <taxon>Ditrysia</taxon>
        <taxon>Papilionoidea</taxon>
        <taxon>Nymphalidae</taxon>
        <taxon>Satyrinae</taxon>
        <taxon>Satyrini</taxon>
        <taxon>Parargina</taxon>
        <taxon>Pararge</taxon>
    </lineage>
</organism>
<accession>A0A8S4SEY6</accession>
<dbReference type="EMBL" id="CAKXAJ010026400">
    <property type="protein sequence ID" value="CAH2267776.1"/>
    <property type="molecule type" value="Genomic_DNA"/>
</dbReference>
<evidence type="ECO:0000256" key="1">
    <source>
        <dbReference type="SAM" id="Coils"/>
    </source>
</evidence>
<sequence>EIDELQDIRLSLLQKLKADQQNKNTTRVGAKLTKLWNRKKTDMERKIELIRKTRDREIRKLSTLHGRGGRAGLVQSLRAARGAGSAITAAQDPNSDLYAPRAMHGYQGRRRHGEIIYDPSLLAIEDHEALVQPPAWLDQCGQNLAKSCSGHYLPRDERQLCERETKWSEQFLENLHNDLKKARLGAAGNATGPLRVLKPRRLVEPPRPSTPEVESVPDYDESSHQAALVLQKILRGRAVQNLMFEGRTRAAELTEELKTTHGLQKEDKAHIAEEETKARDYRAVHSEAEQKEEAITALVEELCGGAVSAALDFLEKELRRLKEERRQHAFILIARKYLLLTYAFLVENERGRDREEGWKKGD</sequence>
<dbReference type="InterPro" id="IPR026720">
    <property type="entry name" value="CFAP91"/>
</dbReference>
<dbReference type="AlphaFoldDB" id="A0A8S4SEY6"/>
<gene>
    <name evidence="2" type="primary">jg426</name>
    <name evidence="2" type="ORF">PAEG_LOCUS26270</name>
</gene>